<evidence type="ECO:0000256" key="3">
    <source>
        <dbReference type="ARBA" id="ARBA00023237"/>
    </source>
</evidence>
<name>A0ABW5KF22_9SPHI</name>
<dbReference type="InterPro" id="IPR037066">
    <property type="entry name" value="Plug_dom_sf"/>
</dbReference>
<evidence type="ECO:0000256" key="1">
    <source>
        <dbReference type="ARBA" id="ARBA00004442"/>
    </source>
</evidence>
<dbReference type="InterPro" id="IPR036942">
    <property type="entry name" value="Beta-barrel_TonB_sf"/>
</dbReference>
<keyword evidence="4" id="KW-0798">TonB box</keyword>
<evidence type="ECO:0000313" key="7">
    <source>
        <dbReference type="EMBL" id="MFD2547559.1"/>
    </source>
</evidence>
<dbReference type="InterPro" id="IPR000531">
    <property type="entry name" value="Beta-barrel_TonB"/>
</dbReference>
<reference evidence="8" key="1">
    <citation type="journal article" date="2019" name="Int. J. Syst. Evol. Microbiol.">
        <title>The Global Catalogue of Microorganisms (GCM) 10K type strain sequencing project: providing services to taxonomists for standard genome sequencing and annotation.</title>
        <authorList>
            <consortium name="The Broad Institute Genomics Platform"/>
            <consortium name="The Broad Institute Genome Sequencing Center for Infectious Disease"/>
            <person name="Wu L."/>
            <person name="Ma J."/>
        </authorList>
    </citation>
    <scope>NUCLEOTIDE SEQUENCE [LARGE SCALE GENOMIC DNA]</scope>
    <source>
        <strain evidence="8">KCTC 42662</strain>
    </source>
</reference>
<keyword evidence="8" id="KW-1185">Reference proteome</keyword>
<dbReference type="RefSeq" id="WP_380902429.1">
    <property type="nucleotide sequence ID" value="NZ_JBHUEG010000007.1"/>
</dbReference>
<dbReference type="InterPro" id="IPR008969">
    <property type="entry name" value="CarboxyPept-like_regulatory"/>
</dbReference>
<dbReference type="SUPFAM" id="SSF56935">
    <property type="entry name" value="Porins"/>
    <property type="match status" value="1"/>
</dbReference>
<comment type="caution">
    <text evidence="7">The sequence shown here is derived from an EMBL/GenBank/DDBJ whole genome shotgun (WGS) entry which is preliminary data.</text>
</comment>
<dbReference type="EMBL" id="JBHULR010000003">
    <property type="protein sequence ID" value="MFD2547559.1"/>
    <property type="molecule type" value="Genomic_DNA"/>
</dbReference>
<organism evidence="7 8">
    <name type="scientific">Sphingobacterium suaedae</name>
    <dbReference type="NCBI Taxonomy" id="1686402"/>
    <lineage>
        <taxon>Bacteria</taxon>
        <taxon>Pseudomonadati</taxon>
        <taxon>Bacteroidota</taxon>
        <taxon>Sphingobacteriia</taxon>
        <taxon>Sphingobacteriales</taxon>
        <taxon>Sphingobacteriaceae</taxon>
        <taxon>Sphingobacterium</taxon>
    </lineage>
</organism>
<comment type="similarity">
    <text evidence="4">Belongs to the TonB-dependent receptor family.</text>
</comment>
<evidence type="ECO:0000256" key="2">
    <source>
        <dbReference type="ARBA" id="ARBA00023136"/>
    </source>
</evidence>
<keyword evidence="2 4" id="KW-0472">Membrane</keyword>
<protein>
    <submittedName>
        <fullName evidence="7">TonB-dependent receptor domain-containing protein</fullName>
    </submittedName>
</protein>
<dbReference type="Proteomes" id="UP001597545">
    <property type="component" value="Unassembled WGS sequence"/>
</dbReference>
<dbReference type="PANTHER" id="PTHR40980:SF4">
    <property type="entry name" value="TONB-DEPENDENT RECEPTOR-LIKE BETA-BARREL DOMAIN-CONTAINING PROTEIN"/>
    <property type="match status" value="1"/>
</dbReference>
<gene>
    <name evidence="7" type="ORF">ACFSR5_07875</name>
</gene>
<proteinExistence type="inferred from homology"/>
<dbReference type="Pfam" id="PF13620">
    <property type="entry name" value="CarboxypepD_reg"/>
    <property type="match status" value="1"/>
</dbReference>
<dbReference type="InterPro" id="IPR012910">
    <property type="entry name" value="Plug_dom"/>
</dbReference>
<evidence type="ECO:0000256" key="4">
    <source>
        <dbReference type="RuleBase" id="RU003357"/>
    </source>
</evidence>
<dbReference type="Pfam" id="PF07715">
    <property type="entry name" value="Plug"/>
    <property type="match status" value="1"/>
</dbReference>
<evidence type="ECO:0000259" key="5">
    <source>
        <dbReference type="Pfam" id="PF00593"/>
    </source>
</evidence>
<dbReference type="SUPFAM" id="SSF49464">
    <property type="entry name" value="Carboxypeptidase regulatory domain-like"/>
    <property type="match status" value="1"/>
</dbReference>
<dbReference type="PANTHER" id="PTHR40980">
    <property type="entry name" value="PLUG DOMAIN-CONTAINING PROTEIN"/>
    <property type="match status" value="1"/>
</dbReference>
<feature type="domain" description="TonB-dependent receptor-like beta-barrel" evidence="5">
    <location>
        <begin position="625"/>
        <end position="1024"/>
    </location>
</feature>
<dbReference type="Gene3D" id="2.40.170.20">
    <property type="entry name" value="TonB-dependent receptor, beta-barrel domain"/>
    <property type="match status" value="1"/>
</dbReference>
<evidence type="ECO:0000259" key="6">
    <source>
        <dbReference type="Pfam" id="PF07715"/>
    </source>
</evidence>
<dbReference type="Gene3D" id="2.170.130.10">
    <property type="entry name" value="TonB-dependent receptor, plug domain"/>
    <property type="match status" value="1"/>
</dbReference>
<dbReference type="Gene3D" id="2.60.40.1120">
    <property type="entry name" value="Carboxypeptidase-like, regulatory domain"/>
    <property type="match status" value="1"/>
</dbReference>
<feature type="domain" description="TonB-dependent receptor plug" evidence="6">
    <location>
        <begin position="230"/>
        <end position="319"/>
    </location>
</feature>
<comment type="subcellular location">
    <subcellularLocation>
        <location evidence="1 4">Cell outer membrane</location>
    </subcellularLocation>
</comment>
<sequence>MQFNLHYLHVIMRILLIGMMGILSLTEVLVAAPARAQVLDKKISIDVYNGSVIQAFRALETEHVYIAFDDARYKLSEKKVRAKSFVRAPVRDILSYIFKGTALTFRESDAYIIVEPKMAQRPGSIRGKIYDERGLPLAGANIRLVGQMPGTTVQAAIDGGYQLDVPAGTYVVEVSYLSYQTQRIQQVQVTAGQSTKLDIALKSSSHQLADVVVTSTFKKASIAGLYASQKNAASVTDGISAEQIARTPDINMAGSLKRVSGVTTMNNKYVIVRGMSERYNQAMLDGVSIPSSSMNKRNFSFDVIPTEVVSSVVVNKTATPDMPAEFSGGQVSVNTLDIPEENFTTIQVGTGGNSQALGDDVYRLGERTNGEFFTVPESKNKLPDNVLNWYWHNEAIADGTPPPGTTNTGNLPLDPGNPAGPKYKDLDAIAQSRRFQADALSKFAYKGMPFQNYRISLGRVYDLPNAQRLGFVASASLRNEQNTVLFNNVRGQDFSGVNYMDSTGFGQNGGGISYRSMHAVSAVANIGYQRENLKLAFKNIYSRVYNNSYNEAHRLAYRDLTSPMFREEFQEPELLTLLQHKLEGEYQLPSDFRLQVSGSVNRVGQDIIDQRKLKYNLTTRVGDTYYFQTPNIMQLGGVSNAVIDEDSRMWSEVDETDYYWNTAISRVFSVKEVLNVLAKVGYAGYQRQRDLSLTRVIPYMRNGSVIEGPYDQVLAPENIGSDINQAYYYANRDNGTVFNGRLTAHALYVMLDQKQFNDKLRLVYGLRAEYFNLRNQQEAFLKRRHPEGIPEYLSDDIEPAEKGWKLLPSINAIYSVTPKTNIRASYGRTVIRPDLRETSLFGMYDYELDGIIAGRNLKSTTIDNIDLRLEWYPSAGEIVSVSGFYKYLDKPIELVQDDDPNASYRYNYQNQHAAINYGVEAEVRKSLYFLGETAWLADFFVYGNGTWMRSEVEAMSFPRYSTDPPGIISERRPLQDRPLIGQSPWLLNAGLSYWGEQVGVTLNYNAVGYRTFISSAEPKNTEFEVLPKQLDAQFYLRLFQRKAEVAFNVGNLLNEWGFYYRKSEDTYEQVAETDEVTGGYKVIGDLKYNPEEDRIMYKRREGRRFLLTLKYNF</sequence>
<dbReference type="Pfam" id="PF00593">
    <property type="entry name" value="TonB_dep_Rec_b-barrel"/>
    <property type="match status" value="1"/>
</dbReference>
<keyword evidence="3" id="KW-0998">Cell outer membrane</keyword>
<keyword evidence="7" id="KW-0675">Receptor</keyword>
<evidence type="ECO:0000313" key="8">
    <source>
        <dbReference type="Proteomes" id="UP001597545"/>
    </source>
</evidence>
<accession>A0ABW5KF22</accession>